<keyword evidence="1" id="KW-0614">Plasmid</keyword>
<dbReference type="AlphaFoldDB" id="A0A0N9DZQ0"/>
<evidence type="ECO:0000313" key="1">
    <source>
        <dbReference type="EMBL" id="ALF35529.1"/>
    </source>
</evidence>
<geneLocation type="plasmid" evidence="1">
    <name>pYDC676</name>
</geneLocation>
<accession>A0A0N9DZQ0</accession>
<dbReference type="EMBL" id="KT225462">
    <property type="protein sequence ID" value="ALF35529.1"/>
    <property type="molecule type" value="Genomic_DNA"/>
</dbReference>
<reference evidence="1" key="1">
    <citation type="submission" date="2015-06" db="EMBL/GenBank/DDBJ databases">
        <title>Klebsiella pneumoniae plasmid pYDC676, complete sequence.Complete Sequence of IncR Plasmid pYDC676 Encoding ArmA 16S Ribosomal RNA Methyltransferase in the United States of America.</title>
        <authorList>
            <person name="Guo Q."/>
            <person name="Doi Y."/>
        </authorList>
    </citation>
    <scope>NUCLEOTIDE SEQUENCE</scope>
    <source>
        <strain evidence="1">YDC676</strain>
        <plasmid evidence="1">pYDC676</plasmid>
    </source>
</reference>
<name>A0A0N9DZQ0_KLEPN</name>
<organism evidence="1">
    <name type="scientific">Klebsiella pneumoniae</name>
    <dbReference type="NCBI Taxonomy" id="573"/>
    <lineage>
        <taxon>Bacteria</taxon>
        <taxon>Pseudomonadati</taxon>
        <taxon>Pseudomonadota</taxon>
        <taxon>Gammaproteobacteria</taxon>
        <taxon>Enterobacterales</taxon>
        <taxon>Enterobacteriaceae</taxon>
        <taxon>Klebsiella/Raoultella group</taxon>
        <taxon>Klebsiella</taxon>
        <taxon>Klebsiella pneumoniae complex</taxon>
    </lineage>
</organism>
<proteinExistence type="predicted"/>
<sequence length="46" mass="5395">MLVLFTNLPYLSRQVKLVIFKYFNELKSWHAKCIRTAAGHCPISEQ</sequence>
<protein>
    <submittedName>
        <fullName evidence="1">Uncharacterized protein</fullName>
    </submittedName>
</protein>